<comment type="caution">
    <text evidence="3">The sequence shown here is derived from an EMBL/GenBank/DDBJ whole genome shotgun (WGS) entry which is preliminary data.</text>
</comment>
<dbReference type="EMBL" id="JAKWBI020000151">
    <property type="protein sequence ID" value="KAJ2901453.1"/>
    <property type="molecule type" value="Genomic_DNA"/>
</dbReference>
<sequence length="193" mass="20886">MPSSVVYPRTRAGKSKCKKCHGGYGGHSGEEEEDEEQHGNGTTIGWNGNDESGAVARSMTIMQSVGFGIAVSLAMTALAALAYRKQEKPRNWTNEFSPSSPPADSIFQAFILVLQVQHAVAKHGQNINYLIMETSMAAQFPNHRDEQGDDDNLTTGELIGIIFGGLALTMAVVAIAVWRYTRTKRAGTDVAVR</sequence>
<gene>
    <name evidence="3" type="ORF">MKZ38_001841</name>
</gene>
<proteinExistence type="predicted"/>
<keyword evidence="2" id="KW-1133">Transmembrane helix</keyword>
<dbReference type="Proteomes" id="UP001201980">
    <property type="component" value="Unassembled WGS sequence"/>
</dbReference>
<feature type="region of interest" description="Disordered" evidence="1">
    <location>
        <begin position="1"/>
        <end position="49"/>
    </location>
</feature>
<reference evidence="3" key="1">
    <citation type="submission" date="2022-07" db="EMBL/GenBank/DDBJ databases">
        <title>Draft genome sequence of Zalerion maritima ATCC 34329, a (micro)plastics degrading marine fungus.</title>
        <authorList>
            <person name="Paco A."/>
            <person name="Goncalves M.F.M."/>
            <person name="Rocha-Santos T.A.P."/>
            <person name="Alves A."/>
        </authorList>
    </citation>
    <scope>NUCLEOTIDE SEQUENCE</scope>
    <source>
        <strain evidence="3">ATCC 34329</strain>
    </source>
</reference>
<organism evidence="3 4">
    <name type="scientific">Zalerion maritima</name>
    <dbReference type="NCBI Taxonomy" id="339359"/>
    <lineage>
        <taxon>Eukaryota</taxon>
        <taxon>Fungi</taxon>
        <taxon>Dikarya</taxon>
        <taxon>Ascomycota</taxon>
        <taxon>Pezizomycotina</taxon>
        <taxon>Sordariomycetes</taxon>
        <taxon>Lulworthiomycetidae</taxon>
        <taxon>Lulworthiales</taxon>
        <taxon>Lulworthiaceae</taxon>
        <taxon>Zalerion</taxon>
    </lineage>
</organism>
<keyword evidence="4" id="KW-1185">Reference proteome</keyword>
<evidence type="ECO:0000313" key="3">
    <source>
        <dbReference type="EMBL" id="KAJ2901453.1"/>
    </source>
</evidence>
<evidence type="ECO:0000256" key="2">
    <source>
        <dbReference type="SAM" id="Phobius"/>
    </source>
</evidence>
<evidence type="ECO:0000256" key="1">
    <source>
        <dbReference type="SAM" id="MobiDB-lite"/>
    </source>
</evidence>
<accession>A0AAD5WSX6</accession>
<evidence type="ECO:0000313" key="4">
    <source>
        <dbReference type="Proteomes" id="UP001201980"/>
    </source>
</evidence>
<dbReference type="AlphaFoldDB" id="A0AAD5WSX6"/>
<protein>
    <submittedName>
        <fullName evidence="3">Uncharacterized protein</fullName>
    </submittedName>
</protein>
<keyword evidence="2" id="KW-0472">Membrane</keyword>
<feature type="transmembrane region" description="Helical" evidence="2">
    <location>
        <begin position="158"/>
        <end position="178"/>
    </location>
</feature>
<keyword evidence="2" id="KW-0812">Transmembrane</keyword>
<feature type="compositionally biased region" description="Basic residues" evidence="1">
    <location>
        <begin position="11"/>
        <end position="21"/>
    </location>
</feature>
<name>A0AAD5WSX6_9PEZI</name>
<feature type="transmembrane region" description="Helical" evidence="2">
    <location>
        <begin position="65"/>
        <end position="83"/>
    </location>
</feature>